<feature type="region of interest" description="Disordered" evidence="1">
    <location>
        <begin position="1"/>
        <end position="35"/>
    </location>
</feature>
<feature type="region of interest" description="Disordered" evidence="1">
    <location>
        <begin position="63"/>
        <end position="93"/>
    </location>
</feature>
<proteinExistence type="predicted"/>
<keyword evidence="3" id="KW-1185">Reference proteome</keyword>
<gene>
    <name evidence="2" type="ORF">CEXT_598311</name>
</gene>
<dbReference type="AlphaFoldDB" id="A0AAV4NB34"/>
<accession>A0AAV4NB34</accession>
<evidence type="ECO:0000313" key="3">
    <source>
        <dbReference type="Proteomes" id="UP001054945"/>
    </source>
</evidence>
<name>A0AAV4NB34_CAEEX</name>
<organism evidence="2 3">
    <name type="scientific">Caerostris extrusa</name>
    <name type="common">Bark spider</name>
    <name type="synonym">Caerostris bankana</name>
    <dbReference type="NCBI Taxonomy" id="172846"/>
    <lineage>
        <taxon>Eukaryota</taxon>
        <taxon>Metazoa</taxon>
        <taxon>Ecdysozoa</taxon>
        <taxon>Arthropoda</taxon>
        <taxon>Chelicerata</taxon>
        <taxon>Arachnida</taxon>
        <taxon>Araneae</taxon>
        <taxon>Araneomorphae</taxon>
        <taxon>Entelegynae</taxon>
        <taxon>Araneoidea</taxon>
        <taxon>Araneidae</taxon>
        <taxon>Caerostris</taxon>
    </lineage>
</organism>
<feature type="compositionally biased region" description="Polar residues" evidence="1">
    <location>
        <begin position="24"/>
        <end position="33"/>
    </location>
</feature>
<sequence>MSSILKKRELSSPPPPPRNITRGAHQNNYSPSHLPSFERTKEFHILRFVIFVSGRGGGYAHPCNHARAPADRDRAGVPPSRPGRPPGGAPAADDFFTCEMAL</sequence>
<reference evidence="2 3" key="1">
    <citation type="submission" date="2021-06" db="EMBL/GenBank/DDBJ databases">
        <title>Caerostris extrusa draft genome.</title>
        <authorList>
            <person name="Kono N."/>
            <person name="Arakawa K."/>
        </authorList>
    </citation>
    <scope>NUCLEOTIDE SEQUENCE [LARGE SCALE GENOMIC DNA]</scope>
</reference>
<evidence type="ECO:0000256" key="1">
    <source>
        <dbReference type="SAM" id="MobiDB-lite"/>
    </source>
</evidence>
<dbReference type="EMBL" id="BPLR01003094">
    <property type="protein sequence ID" value="GIX81078.1"/>
    <property type="molecule type" value="Genomic_DNA"/>
</dbReference>
<comment type="caution">
    <text evidence="2">The sequence shown here is derived from an EMBL/GenBank/DDBJ whole genome shotgun (WGS) entry which is preliminary data.</text>
</comment>
<dbReference type="Proteomes" id="UP001054945">
    <property type="component" value="Unassembled WGS sequence"/>
</dbReference>
<evidence type="ECO:0000313" key="2">
    <source>
        <dbReference type="EMBL" id="GIX81078.1"/>
    </source>
</evidence>
<feature type="compositionally biased region" description="Pro residues" evidence="1">
    <location>
        <begin position="79"/>
        <end position="88"/>
    </location>
</feature>
<feature type="compositionally biased region" description="Basic and acidic residues" evidence="1">
    <location>
        <begin position="1"/>
        <end position="10"/>
    </location>
</feature>
<protein>
    <submittedName>
        <fullName evidence="2">Uncharacterized protein</fullName>
    </submittedName>
</protein>